<dbReference type="STRING" id="388950.GCA_001611675_00617"/>
<proteinExistence type="predicted"/>
<dbReference type="Gene3D" id="3.40.50.2000">
    <property type="entry name" value="Glycogen Phosphorylase B"/>
    <property type="match status" value="2"/>
</dbReference>
<dbReference type="GO" id="GO:0016757">
    <property type="term" value="F:glycosyltransferase activity"/>
    <property type="evidence" value="ECO:0007669"/>
    <property type="project" value="InterPro"/>
</dbReference>
<feature type="domain" description="Glycosyl transferase family 1" evidence="1">
    <location>
        <begin position="191"/>
        <end position="354"/>
    </location>
</feature>
<dbReference type="PANTHER" id="PTHR12526">
    <property type="entry name" value="GLYCOSYLTRANSFERASE"/>
    <property type="match status" value="1"/>
</dbReference>
<dbReference type="OrthoDB" id="9811239at2"/>
<gene>
    <name evidence="3" type="ORF">SAMN04487941_1519</name>
</gene>
<keyword evidence="3" id="KW-0808">Transferase</keyword>
<dbReference type="Pfam" id="PF13439">
    <property type="entry name" value="Glyco_transf_4"/>
    <property type="match status" value="1"/>
</dbReference>
<evidence type="ECO:0000259" key="1">
    <source>
        <dbReference type="Pfam" id="PF00534"/>
    </source>
</evidence>
<evidence type="ECO:0000259" key="2">
    <source>
        <dbReference type="Pfam" id="PF13439"/>
    </source>
</evidence>
<evidence type="ECO:0000313" key="3">
    <source>
        <dbReference type="EMBL" id="SFU55895.1"/>
    </source>
</evidence>
<keyword evidence="4" id="KW-1185">Reference proteome</keyword>
<protein>
    <submittedName>
        <fullName evidence="3">Glycosyltransferase involved in cell wall bisynthesis</fullName>
    </submittedName>
</protein>
<dbReference type="AlphaFoldDB" id="A0A1I7H5B7"/>
<dbReference type="SUPFAM" id="SSF53756">
    <property type="entry name" value="UDP-Glycosyltransferase/glycogen phosphorylase"/>
    <property type="match status" value="1"/>
</dbReference>
<accession>A0A1I7H5B7</accession>
<dbReference type="CDD" id="cd03801">
    <property type="entry name" value="GT4_PimA-like"/>
    <property type="match status" value="1"/>
</dbReference>
<dbReference type="EMBL" id="FPCA01000001">
    <property type="protein sequence ID" value="SFU55895.1"/>
    <property type="molecule type" value="Genomic_DNA"/>
</dbReference>
<dbReference type="Pfam" id="PF00534">
    <property type="entry name" value="Glycos_transf_1"/>
    <property type="match status" value="1"/>
</dbReference>
<dbReference type="PANTHER" id="PTHR12526:SF630">
    <property type="entry name" value="GLYCOSYLTRANSFERASE"/>
    <property type="match status" value="1"/>
</dbReference>
<feature type="domain" description="Glycosyltransferase subfamily 4-like N-terminal" evidence="2">
    <location>
        <begin position="16"/>
        <end position="182"/>
    </location>
</feature>
<dbReference type="InterPro" id="IPR028098">
    <property type="entry name" value="Glyco_trans_4-like_N"/>
</dbReference>
<organism evidence="3 4">
    <name type="scientific">Pontibacter akesuensis</name>
    <dbReference type="NCBI Taxonomy" id="388950"/>
    <lineage>
        <taxon>Bacteria</taxon>
        <taxon>Pseudomonadati</taxon>
        <taxon>Bacteroidota</taxon>
        <taxon>Cytophagia</taxon>
        <taxon>Cytophagales</taxon>
        <taxon>Hymenobacteraceae</taxon>
        <taxon>Pontibacter</taxon>
    </lineage>
</organism>
<name>A0A1I7H5B7_9BACT</name>
<dbReference type="RefSeq" id="WP_068836809.1">
    <property type="nucleotide sequence ID" value="NZ_BMXC01000001.1"/>
</dbReference>
<sequence length="381" mass="43136">MSRLKILIVIDSLGSGGAEKSTQVLCEFLVHEKVPFEIICLDKRDIGVQQDMISKGYTIHFINTLQFVNQVNFIADHIKGSNFTVVHSVLFRSNIRVRLCKLKVKFTHLESLVNTTYASHRFLDPRVNKLGLHYYKMIDKLTAKQYVDHFHSITRAVKQHYIQQLNLPSDQITVIYRGRNAEQKAEKVAMAEFGFEESDFVIVNTGRHEFQKGQIQLIKAMNTLLARGYKNIKLLVLGRDGSCTAAMKAFIEQNNLESTVCLAGYRHNVPEILSSCDIFAFSSYYEGLGGAVIEAQAAGLPVVCNDIDVLREVVVEGKNAAFFDSDNVDSIVEKILLFYNSPELCQTYAKGSRENFEANFNLDSVHHQMLELYKNLSAQLH</sequence>
<dbReference type="Proteomes" id="UP000182491">
    <property type="component" value="Unassembled WGS sequence"/>
</dbReference>
<dbReference type="InterPro" id="IPR001296">
    <property type="entry name" value="Glyco_trans_1"/>
</dbReference>
<reference evidence="4" key="1">
    <citation type="submission" date="2016-10" db="EMBL/GenBank/DDBJ databases">
        <authorList>
            <person name="Varghese N."/>
        </authorList>
    </citation>
    <scope>NUCLEOTIDE SEQUENCE [LARGE SCALE GENOMIC DNA]</scope>
    <source>
        <strain evidence="4">DSM 18820</strain>
    </source>
</reference>
<evidence type="ECO:0000313" key="4">
    <source>
        <dbReference type="Proteomes" id="UP000182491"/>
    </source>
</evidence>